<reference evidence="13 14" key="1">
    <citation type="submission" date="2019-07" db="EMBL/GenBank/DDBJ databases">
        <title>Insights of Desulfuromonas acetexigens electromicrobiology.</title>
        <authorList>
            <person name="Katuri K."/>
            <person name="Sapireddy V."/>
            <person name="Shaw D.R."/>
            <person name="Saikaly P."/>
        </authorList>
    </citation>
    <scope>NUCLEOTIDE SEQUENCE [LARGE SCALE GENOMIC DNA]</scope>
    <source>
        <strain evidence="13 14">2873</strain>
    </source>
</reference>
<accession>A0A550JD75</accession>
<evidence type="ECO:0000256" key="5">
    <source>
        <dbReference type="ARBA" id="ARBA00022485"/>
    </source>
</evidence>
<evidence type="ECO:0000259" key="12">
    <source>
        <dbReference type="SMART" id="SM00986"/>
    </source>
</evidence>
<protein>
    <recommendedName>
        <fullName evidence="4">Type-4 uracil-DNA glycosylase</fullName>
        <ecNumber evidence="3">3.2.2.27</ecNumber>
    </recommendedName>
</protein>
<dbReference type="NCBIfam" id="TIGR00758">
    <property type="entry name" value="UDG_fam4"/>
    <property type="match status" value="1"/>
</dbReference>
<feature type="domain" description="Uracil-DNA glycosylase-like" evidence="12">
    <location>
        <begin position="87"/>
        <end position="233"/>
    </location>
</feature>
<sequence>MPENLRQELREALAQARGVLQDLDRLGLGALPMPPLVADPSICPPNVRGLDRGGMAPCRSETLDEIHADLGDCQRCPLAKRRHHIVFGVGAPRARLVLVGEGPGREEDERGEPFVGEAGRLLDRMLFAIGLERSEVYICNVIKCRPPGNRDPEPGEVAACRPFLERQLAAIAPEMILALGRVSSQSLLGDNTPISRLRGQWRDYQGIPLLPTYHPAYLLRNPAAKQEAWEDLKQVLKRLRGSG</sequence>
<dbReference type="EC" id="3.2.2.27" evidence="3"/>
<keyword evidence="7" id="KW-0227">DNA damage</keyword>
<dbReference type="GO" id="GO:0051539">
    <property type="term" value="F:4 iron, 4 sulfur cluster binding"/>
    <property type="evidence" value="ECO:0007669"/>
    <property type="project" value="UniProtKB-KW"/>
</dbReference>
<keyword evidence="9" id="KW-0408">Iron</keyword>
<comment type="caution">
    <text evidence="13">The sequence shown here is derived from an EMBL/GenBank/DDBJ whole genome shotgun (WGS) entry which is preliminary data.</text>
</comment>
<evidence type="ECO:0000313" key="13">
    <source>
        <dbReference type="EMBL" id="TRO81163.1"/>
    </source>
</evidence>
<evidence type="ECO:0000313" key="14">
    <source>
        <dbReference type="Proteomes" id="UP000317155"/>
    </source>
</evidence>
<evidence type="ECO:0000256" key="7">
    <source>
        <dbReference type="ARBA" id="ARBA00022763"/>
    </source>
</evidence>
<keyword evidence="14" id="KW-1185">Reference proteome</keyword>
<evidence type="ECO:0000256" key="11">
    <source>
        <dbReference type="ARBA" id="ARBA00023204"/>
    </source>
</evidence>
<keyword evidence="11" id="KW-0234">DNA repair</keyword>
<evidence type="ECO:0000256" key="3">
    <source>
        <dbReference type="ARBA" id="ARBA00012030"/>
    </source>
</evidence>
<proteinExistence type="inferred from homology"/>
<keyword evidence="8" id="KW-0378">Hydrolase</keyword>
<dbReference type="InterPro" id="IPR005273">
    <property type="entry name" value="Ura-DNA_glyco_family4"/>
</dbReference>
<evidence type="ECO:0000256" key="8">
    <source>
        <dbReference type="ARBA" id="ARBA00022801"/>
    </source>
</evidence>
<evidence type="ECO:0000256" key="2">
    <source>
        <dbReference type="ARBA" id="ARBA00006521"/>
    </source>
</evidence>
<dbReference type="InterPro" id="IPR036895">
    <property type="entry name" value="Uracil-DNA_glycosylase-like_sf"/>
</dbReference>
<evidence type="ECO:0000256" key="4">
    <source>
        <dbReference type="ARBA" id="ARBA00019403"/>
    </source>
</evidence>
<evidence type="ECO:0000256" key="9">
    <source>
        <dbReference type="ARBA" id="ARBA00023004"/>
    </source>
</evidence>
<comment type="similarity">
    <text evidence="2">Belongs to the uracil-DNA glycosylase (UDG) superfamily. Type 4 (UDGa) family.</text>
</comment>
<evidence type="ECO:0000256" key="10">
    <source>
        <dbReference type="ARBA" id="ARBA00023014"/>
    </source>
</evidence>
<evidence type="ECO:0000256" key="6">
    <source>
        <dbReference type="ARBA" id="ARBA00022723"/>
    </source>
</evidence>
<dbReference type="SMART" id="SM00987">
    <property type="entry name" value="UreE_C"/>
    <property type="match status" value="1"/>
</dbReference>
<dbReference type="SMART" id="SM00986">
    <property type="entry name" value="UDG"/>
    <property type="match status" value="1"/>
</dbReference>
<evidence type="ECO:0000256" key="1">
    <source>
        <dbReference type="ARBA" id="ARBA00001400"/>
    </source>
</evidence>
<dbReference type="Gene3D" id="3.40.470.10">
    <property type="entry name" value="Uracil-DNA glycosylase-like domain"/>
    <property type="match status" value="1"/>
</dbReference>
<dbReference type="GO" id="GO:0004844">
    <property type="term" value="F:uracil DNA N-glycosylase activity"/>
    <property type="evidence" value="ECO:0007669"/>
    <property type="project" value="UniProtKB-EC"/>
</dbReference>
<dbReference type="Proteomes" id="UP000317155">
    <property type="component" value="Unassembled WGS sequence"/>
</dbReference>
<dbReference type="AlphaFoldDB" id="A0A550JD75"/>
<dbReference type="PANTHER" id="PTHR33693">
    <property type="entry name" value="TYPE-5 URACIL-DNA GLYCOSYLASE"/>
    <property type="match status" value="1"/>
</dbReference>
<keyword evidence="10" id="KW-0411">Iron-sulfur</keyword>
<keyword evidence="5" id="KW-0004">4Fe-4S</keyword>
<dbReference type="OrthoDB" id="5290748at2"/>
<dbReference type="CDD" id="cd10030">
    <property type="entry name" value="UDG-F4_TTUDGA_SPO1dp_like"/>
    <property type="match status" value="1"/>
</dbReference>
<dbReference type="InterPro" id="IPR005122">
    <property type="entry name" value="Uracil-DNA_glycosylase-like"/>
</dbReference>
<dbReference type="GO" id="GO:0006281">
    <property type="term" value="P:DNA repair"/>
    <property type="evidence" value="ECO:0007669"/>
    <property type="project" value="UniProtKB-KW"/>
</dbReference>
<comment type="catalytic activity">
    <reaction evidence="1">
        <text>Hydrolyzes single-stranded DNA or mismatched double-stranded DNA and polynucleotides, releasing free uracil.</text>
        <dbReference type="EC" id="3.2.2.27"/>
    </reaction>
</comment>
<gene>
    <name evidence="13" type="ORF">FL622_09655</name>
</gene>
<dbReference type="PANTHER" id="PTHR33693:SF1">
    <property type="entry name" value="TYPE-4 URACIL-DNA GLYCOSYLASE"/>
    <property type="match status" value="1"/>
</dbReference>
<dbReference type="EMBL" id="VJVV01000006">
    <property type="protein sequence ID" value="TRO81163.1"/>
    <property type="molecule type" value="Genomic_DNA"/>
</dbReference>
<dbReference type="SUPFAM" id="SSF52141">
    <property type="entry name" value="Uracil-DNA glycosylase-like"/>
    <property type="match status" value="1"/>
</dbReference>
<dbReference type="InterPro" id="IPR051536">
    <property type="entry name" value="UDG_Type-4/5"/>
</dbReference>
<organism evidence="13 14">
    <name type="scientific">Trichloromonas acetexigens</name>
    <dbReference type="NCBI Taxonomy" id="38815"/>
    <lineage>
        <taxon>Bacteria</taxon>
        <taxon>Pseudomonadati</taxon>
        <taxon>Thermodesulfobacteriota</taxon>
        <taxon>Desulfuromonadia</taxon>
        <taxon>Desulfuromonadales</taxon>
        <taxon>Trichloromonadaceae</taxon>
        <taxon>Trichloromonas</taxon>
    </lineage>
</organism>
<dbReference type="RefSeq" id="WP_092057891.1">
    <property type="nucleotide sequence ID" value="NZ_FOJJ01000038.1"/>
</dbReference>
<dbReference type="GO" id="GO:0046872">
    <property type="term" value="F:metal ion binding"/>
    <property type="evidence" value="ECO:0007669"/>
    <property type="project" value="UniProtKB-KW"/>
</dbReference>
<dbReference type="Pfam" id="PF03167">
    <property type="entry name" value="UDG"/>
    <property type="match status" value="1"/>
</dbReference>
<keyword evidence="6" id="KW-0479">Metal-binding</keyword>
<name>A0A550JD75_9BACT</name>